<keyword evidence="3" id="KW-1185">Reference proteome</keyword>
<gene>
    <name evidence="2" type="ORF">CGS46_11490</name>
</gene>
<sequence>MDGKTIGHKLRALRGEMDAKTVADALGISTSALFMYERGERIPRDQIKKRIAQYFGQSVEEIFFAE</sequence>
<dbReference type="Pfam" id="PF01381">
    <property type="entry name" value="HTH_3"/>
    <property type="match status" value="1"/>
</dbReference>
<dbReference type="InterPro" id="IPR001387">
    <property type="entry name" value="Cro/C1-type_HTH"/>
</dbReference>
<dbReference type="SUPFAM" id="SSF47413">
    <property type="entry name" value="lambda repressor-like DNA-binding domains"/>
    <property type="match status" value="1"/>
</dbReference>
<evidence type="ECO:0000313" key="3">
    <source>
        <dbReference type="Proteomes" id="UP000220752"/>
    </source>
</evidence>
<organism evidence="2 3">
    <name type="scientific">Faecalibacterium langellae</name>
    <dbReference type="NCBI Taxonomy" id="3435293"/>
    <lineage>
        <taxon>Bacteria</taxon>
        <taxon>Bacillati</taxon>
        <taxon>Bacillota</taxon>
        <taxon>Clostridia</taxon>
        <taxon>Eubacteriales</taxon>
        <taxon>Oscillospiraceae</taxon>
        <taxon>Faecalibacterium</taxon>
    </lineage>
</organism>
<evidence type="ECO:0000313" key="2">
    <source>
        <dbReference type="EMBL" id="PDX57160.1"/>
    </source>
</evidence>
<dbReference type="InterPro" id="IPR010982">
    <property type="entry name" value="Lambda_DNA-bd_dom_sf"/>
</dbReference>
<dbReference type="CDD" id="cd00093">
    <property type="entry name" value="HTH_XRE"/>
    <property type="match status" value="1"/>
</dbReference>
<name>A0A2A6Z721_9FIRM</name>
<reference evidence="2 3" key="1">
    <citation type="journal article" date="2017" name="Front. Microbiol.">
        <title>New Insights into the Diversity of the Genus Faecalibacterium.</title>
        <authorList>
            <person name="Benevides L."/>
            <person name="Burman S."/>
            <person name="Martin R."/>
            <person name="Robert V."/>
            <person name="Thomas M."/>
            <person name="Miquel S."/>
            <person name="Chain F."/>
            <person name="Sokol H."/>
            <person name="Bermudez-Humaran L.G."/>
            <person name="Morrison M."/>
            <person name="Langella P."/>
            <person name="Azevedo V.A."/>
            <person name="Chatel J.M."/>
            <person name="Soares S."/>
        </authorList>
    </citation>
    <scope>NUCLEOTIDE SEQUENCE [LARGE SCALE GENOMIC DNA]</scope>
    <source>
        <strain evidence="3">CNCM I-4540</strain>
    </source>
</reference>
<proteinExistence type="predicted"/>
<protein>
    <submittedName>
        <fullName evidence="2">Transcriptional regulator</fullName>
    </submittedName>
</protein>
<dbReference type="PROSITE" id="PS50943">
    <property type="entry name" value="HTH_CROC1"/>
    <property type="match status" value="1"/>
</dbReference>
<accession>A0A2A6Z721</accession>
<dbReference type="SMART" id="SM00530">
    <property type="entry name" value="HTH_XRE"/>
    <property type="match status" value="1"/>
</dbReference>
<dbReference type="AlphaFoldDB" id="A0A2A6Z721"/>
<evidence type="ECO:0000259" key="1">
    <source>
        <dbReference type="PROSITE" id="PS50943"/>
    </source>
</evidence>
<dbReference type="Proteomes" id="UP000220752">
    <property type="component" value="Unassembled WGS sequence"/>
</dbReference>
<dbReference type="Gene3D" id="1.10.260.40">
    <property type="entry name" value="lambda repressor-like DNA-binding domains"/>
    <property type="match status" value="1"/>
</dbReference>
<feature type="domain" description="HTH cro/C1-type" evidence="1">
    <location>
        <begin position="10"/>
        <end position="62"/>
    </location>
</feature>
<dbReference type="GO" id="GO:0003677">
    <property type="term" value="F:DNA binding"/>
    <property type="evidence" value="ECO:0007669"/>
    <property type="project" value="InterPro"/>
</dbReference>
<dbReference type="EMBL" id="NMTQ01000037">
    <property type="protein sequence ID" value="PDX57160.1"/>
    <property type="molecule type" value="Genomic_DNA"/>
</dbReference>
<comment type="caution">
    <text evidence="2">The sequence shown here is derived from an EMBL/GenBank/DDBJ whole genome shotgun (WGS) entry which is preliminary data.</text>
</comment>